<dbReference type="CDD" id="cd00796">
    <property type="entry name" value="INT_Rci_Hp1_C"/>
    <property type="match status" value="1"/>
</dbReference>
<evidence type="ECO:0000256" key="1">
    <source>
        <dbReference type="ARBA" id="ARBA00022908"/>
    </source>
</evidence>
<dbReference type="InterPro" id="IPR050090">
    <property type="entry name" value="Tyrosine_recombinase_XerCD"/>
</dbReference>
<dbReference type="Pfam" id="PF00589">
    <property type="entry name" value="Phage_integrase"/>
    <property type="match status" value="1"/>
</dbReference>
<name>A0ABT1ALZ2_9RALS</name>
<keyword evidence="2" id="KW-0233">DNA recombination</keyword>
<gene>
    <name evidence="4" type="ORF">NG900_13105</name>
</gene>
<reference evidence="4" key="2">
    <citation type="journal article" date="2023" name="Front. Microbiol.">
        <title>Ralstonia chuxiongensis sp. nov., Ralstonia mojiangensis sp. nov., and Ralstonia soli sp. nov., isolated from tobacco fields, are three novel species in the family Burkholderiaceae.</title>
        <authorList>
            <person name="Lu C.H."/>
            <person name="Zhang Y.Y."/>
            <person name="Jiang N."/>
            <person name="Chen W."/>
            <person name="Shao X."/>
            <person name="Zhao Z.M."/>
            <person name="Lu W.L."/>
            <person name="Hu X."/>
            <person name="Xi Y.X."/>
            <person name="Zou S.Y."/>
            <person name="Wei Q.J."/>
            <person name="Lin Z.L."/>
            <person name="Gong L."/>
            <person name="Gai X.T."/>
            <person name="Zhang L.Q."/>
            <person name="Li J.Y."/>
            <person name="Jin Y."/>
            <person name="Xia Z.Y."/>
        </authorList>
    </citation>
    <scope>NUCLEOTIDE SEQUENCE</scope>
    <source>
        <strain evidence="4">21MJYT02-11</strain>
    </source>
</reference>
<dbReference type="Proteomes" id="UP001162811">
    <property type="component" value="Unassembled WGS sequence"/>
</dbReference>
<comment type="caution">
    <text evidence="4">The sequence shown here is derived from an EMBL/GenBank/DDBJ whole genome shotgun (WGS) entry which is preliminary data.</text>
</comment>
<dbReference type="SUPFAM" id="SSF56349">
    <property type="entry name" value="DNA breaking-rejoining enzymes"/>
    <property type="match status" value="1"/>
</dbReference>
<evidence type="ECO:0000256" key="2">
    <source>
        <dbReference type="ARBA" id="ARBA00023172"/>
    </source>
</evidence>
<sequence length="351" mass="39884">MASIIKVGDKWRAQIRRKGHAAITRTFTKKTLAEKWAHQVEADLEAGEFSDGRRLNDITVRKLIEQYEEEIGKHRPIGRSKAGALDMLKRHLGTTSLAQLNEAAVIDYAKRRSAMGAGGVTVAMEFTYLDGVLEMARSLWKLPLRESPVKAARKNLRFLGLIGKSRRRDRRPTPDEVDAICNWFDDKARQRVPMSDIIRFAIASAMRAGEITRIRWADIDETDRTVVIRDRKDPSEKIGNHQTVPLLGDAWDIVQRQPRGSDCIFPYKEATFSSLFPRACAALGIEDLRFHDLRHEGVSRLFEAGYRIEQVAIVSGHRDWKQLQRYTQLRARDLHAMFPGATADECPLPSA</sequence>
<evidence type="ECO:0000259" key="3">
    <source>
        <dbReference type="PROSITE" id="PS51898"/>
    </source>
</evidence>
<protein>
    <submittedName>
        <fullName evidence="4">Tyrosine-type recombinase/integrase</fullName>
    </submittedName>
</protein>
<dbReference type="EMBL" id="JAMXHT010000004">
    <property type="protein sequence ID" value="MCO5399132.1"/>
    <property type="molecule type" value="Genomic_DNA"/>
</dbReference>
<dbReference type="InterPro" id="IPR002104">
    <property type="entry name" value="Integrase_catalytic"/>
</dbReference>
<dbReference type="RefSeq" id="WP_252680843.1">
    <property type="nucleotide sequence ID" value="NZ_JAMXHT010000004.1"/>
</dbReference>
<keyword evidence="1" id="KW-0229">DNA integration</keyword>
<dbReference type="Gene3D" id="1.10.443.10">
    <property type="entry name" value="Intergrase catalytic core"/>
    <property type="match status" value="1"/>
</dbReference>
<evidence type="ECO:0000313" key="4">
    <source>
        <dbReference type="EMBL" id="MCO5399132.1"/>
    </source>
</evidence>
<feature type="domain" description="Tyr recombinase" evidence="3">
    <location>
        <begin position="167"/>
        <end position="339"/>
    </location>
</feature>
<organism evidence="4 5">
    <name type="scientific">Ralstonia soli</name>
    <dbReference type="NCBI Taxonomy" id="2953896"/>
    <lineage>
        <taxon>Bacteria</taxon>
        <taxon>Pseudomonadati</taxon>
        <taxon>Pseudomonadota</taxon>
        <taxon>Betaproteobacteria</taxon>
        <taxon>Burkholderiales</taxon>
        <taxon>Burkholderiaceae</taxon>
        <taxon>Ralstonia</taxon>
    </lineage>
</organism>
<dbReference type="InterPro" id="IPR013762">
    <property type="entry name" value="Integrase-like_cat_sf"/>
</dbReference>
<dbReference type="PANTHER" id="PTHR30349:SF94">
    <property type="entry name" value="INTEGRASE_RECOMBINASE HI_1414-RELATED"/>
    <property type="match status" value="1"/>
</dbReference>
<accession>A0ABT1ALZ2</accession>
<proteinExistence type="predicted"/>
<reference evidence="4" key="1">
    <citation type="submission" date="2022-06" db="EMBL/GenBank/DDBJ databases">
        <authorList>
            <person name="Lu C.-H."/>
        </authorList>
    </citation>
    <scope>NUCLEOTIDE SEQUENCE</scope>
    <source>
        <strain evidence="4">21MJYT02-11</strain>
    </source>
</reference>
<keyword evidence="5" id="KW-1185">Reference proteome</keyword>
<dbReference type="PANTHER" id="PTHR30349">
    <property type="entry name" value="PHAGE INTEGRASE-RELATED"/>
    <property type="match status" value="1"/>
</dbReference>
<dbReference type="PROSITE" id="PS51898">
    <property type="entry name" value="TYR_RECOMBINASE"/>
    <property type="match status" value="1"/>
</dbReference>
<dbReference type="InterPro" id="IPR011010">
    <property type="entry name" value="DNA_brk_join_enz"/>
</dbReference>
<evidence type="ECO:0000313" key="5">
    <source>
        <dbReference type="Proteomes" id="UP001162811"/>
    </source>
</evidence>